<evidence type="ECO:0000259" key="23">
    <source>
        <dbReference type="Pfam" id="PF02896"/>
    </source>
</evidence>
<dbReference type="Pfam" id="PF05524">
    <property type="entry name" value="PEP-utilisers_N"/>
    <property type="match status" value="1"/>
</dbReference>
<comment type="function">
    <text evidence="3 17">General (non sugar-specific) component of the phosphoenolpyruvate-dependent sugar phosphotransferase system (sugar PTS). This major carbohydrate active-transport system catalyzes the phosphorylation of incoming sugar substrates concomitantly with their translocation across the cell membrane. Enzyme I transfers the phosphoryl group from phosphoenolpyruvate (PEP) to the phosphoryl carrier protein (HPr).</text>
</comment>
<dbReference type="InterPro" id="IPR036637">
    <property type="entry name" value="Phosphohistidine_dom_sf"/>
</dbReference>
<dbReference type="InterPro" id="IPR018274">
    <property type="entry name" value="PEP_util_AS"/>
</dbReference>
<evidence type="ECO:0000256" key="15">
    <source>
        <dbReference type="ARBA" id="ARBA00022842"/>
    </source>
</evidence>
<dbReference type="PROSITE" id="PS00370">
    <property type="entry name" value="PEP_ENZYMES_PHOS_SITE"/>
    <property type="match status" value="1"/>
</dbReference>
<sequence length="573" mass="63767">MRTGIAASPGIAIGPAWVVQEVELDFPTEKVDNPEEQLNRFRGAVDKAKTQVDALREKAKQTMGEDKAAIFEAHLMVLDDPELLGSVEQKIKEERLDAAKAVHDVIEQFVAMFEQMDMEYMRERAADIRDVGSRLVHILLGVEPRSLAEMDDPSVVVAHDLTPSDTAQMDKSKVLGFTTNIGGRTSHSAIMARTLEIPAVVGLKTLVSEIQQGETVIVDGIEGKVIVNPTEAELDDYRKRQERYEAEKKALKRLVSEPSVTADHARVELAANIGSPHDAQLAKENGAEGIGLFRTEFLYMDRTDLPTEEEQFEAYKHVAETFGEHPVVIRTLDIGGDKELPYLDLPDELNPFLGYRAIRMCLDRPELFKTQLRAVLRASAFGNIKMMYPMVATLEELRAANRLLDETRAELREKGADFNENMEVGIMIEVPAAAVMADALAEEADFFSIGTNDLIQYTMAADRMNERVSHLYQPFHPALLRLIKHVIDAAHAKGKWAGMCGEMAGDPLAIPLLLGLGLDEFSMSAISILPARKQLKQLKQSEMKRLAERALELGTAEDVRAYVENELKTLQHS</sequence>
<dbReference type="SUPFAM" id="SSF52009">
    <property type="entry name" value="Phosphohistidine domain"/>
    <property type="match status" value="1"/>
</dbReference>
<dbReference type="RefSeq" id="WP_077720069.1">
    <property type="nucleotide sequence ID" value="NZ_CP019699.1"/>
</dbReference>
<evidence type="ECO:0000256" key="5">
    <source>
        <dbReference type="ARBA" id="ARBA00007837"/>
    </source>
</evidence>
<feature type="binding site" evidence="19">
    <location>
        <begin position="452"/>
        <end position="453"/>
    </location>
    <ligand>
        <name>phosphoenolpyruvate</name>
        <dbReference type="ChEBI" id="CHEBI:58702"/>
    </ligand>
</feature>
<evidence type="ECO:0000256" key="7">
    <source>
        <dbReference type="ARBA" id="ARBA00016544"/>
    </source>
</evidence>
<evidence type="ECO:0000256" key="3">
    <source>
        <dbReference type="ARBA" id="ARBA00002728"/>
    </source>
</evidence>
<dbReference type="STRING" id="1471761.B0W44_10990"/>
<keyword evidence="26" id="KW-1185">Reference proteome</keyword>
<evidence type="ECO:0000256" key="16">
    <source>
        <dbReference type="ARBA" id="ARBA00033235"/>
    </source>
</evidence>
<dbReference type="InterPro" id="IPR008731">
    <property type="entry name" value="PTS_EIN"/>
</dbReference>
<feature type="coiled-coil region" evidence="21">
    <location>
        <begin position="227"/>
        <end position="254"/>
    </location>
</feature>
<dbReference type="PANTHER" id="PTHR46244:SF3">
    <property type="entry name" value="PHOSPHOENOLPYRUVATE-PROTEIN PHOSPHOTRANSFERASE"/>
    <property type="match status" value="1"/>
</dbReference>
<keyword evidence="13 17" id="KW-0479">Metal-binding</keyword>
<dbReference type="GO" id="GO:0016301">
    <property type="term" value="F:kinase activity"/>
    <property type="evidence" value="ECO:0007669"/>
    <property type="project" value="UniProtKB-KW"/>
</dbReference>
<dbReference type="GO" id="GO:0008965">
    <property type="term" value="F:phosphoenolpyruvate-protein phosphotransferase activity"/>
    <property type="evidence" value="ECO:0007669"/>
    <property type="project" value="UniProtKB-EC"/>
</dbReference>
<evidence type="ECO:0000259" key="22">
    <source>
        <dbReference type="Pfam" id="PF00391"/>
    </source>
</evidence>
<comment type="similarity">
    <text evidence="5 17">Belongs to the PEP-utilizing enzyme family.</text>
</comment>
<gene>
    <name evidence="25" type="ORF">B0W44_10990</name>
</gene>
<dbReference type="Gene3D" id="1.10.274.10">
    <property type="entry name" value="PtsI, HPr-binding domain"/>
    <property type="match status" value="1"/>
</dbReference>
<evidence type="ECO:0000259" key="24">
    <source>
        <dbReference type="Pfam" id="PF05524"/>
    </source>
</evidence>
<evidence type="ECO:0000256" key="4">
    <source>
        <dbReference type="ARBA" id="ARBA00004496"/>
    </source>
</evidence>
<evidence type="ECO:0000256" key="2">
    <source>
        <dbReference type="ARBA" id="ARBA00001946"/>
    </source>
</evidence>
<keyword evidence="21" id="KW-0175">Coiled coil</keyword>
<dbReference type="InterPro" id="IPR036618">
    <property type="entry name" value="PtsI_HPr-bd_sf"/>
</dbReference>
<evidence type="ECO:0000256" key="8">
    <source>
        <dbReference type="ARBA" id="ARBA00022448"/>
    </source>
</evidence>
<evidence type="ECO:0000256" key="17">
    <source>
        <dbReference type="PIRNR" id="PIRNR000732"/>
    </source>
</evidence>
<dbReference type="GO" id="GO:0005737">
    <property type="term" value="C:cytoplasm"/>
    <property type="evidence" value="ECO:0007669"/>
    <property type="project" value="UniProtKB-SubCell"/>
</dbReference>
<dbReference type="PROSITE" id="PS00742">
    <property type="entry name" value="PEP_ENZYMES_2"/>
    <property type="match status" value="1"/>
</dbReference>
<dbReference type="InterPro" id="IPR000121">
    <property type="entry name" value="PEP_util_C"/>
</dbReference>
<dbReference type="EMBL" id="CP019699">
    <property type="protein sequence ID" value="AQS56209.1"/>
    <property type="molecule type" value="Genomic_DNA"/>
</dbReference>
<organism evidence="25 26">
    <name type="scientific">Novibacillus thermophilus</name>
    <dbReference type="NCBI Taxonomy" id="1471761"/>
    <lineage>
        <taxon>Bacteria</taxon>
        <taxon>Bacillati</taxon>
        <taxon>Bacillota</taxon>
        <taxon>Bacilli</taxon>
        <taxon>Bacillales</taxon>
        <taxon>Thermoactinomycetaceae</taxon>
        <taxon>Novibacillus</taxon>
    </lineage>
</organism>
<dbReference type="GO" id="GO:0009401">
    <property type="term" value="P:phosphoenolpyruvate-dependent sugar phosphotransferase system"/>
    <property type="evidence" value="ECO:0007669"/>
    <property type="project" value="UniProtKB-KW"/>
</dbReference>
<feature type="coiled-coil region" evidence="21">
    <location>
        <begin position="390"/>
        <end position="417"/>
    </location>
</feature>
<dbReference type="InterPro" id="IPR023151">
    <property type="entry name" value="PEP_util_CS"/>
</dbReference>
<evidence type="ECO:0000313" key="25">
    <source>
        <dbReference type="EMBL" id="AQS56209.1"/>
    </source>
</evidence>
<dbReference type="FunFam" id="3.20.20.60:FF:000007">
    <property type="entry name" value="Phosphoenolpyruvate-protein phosphotransferase"/>
    <property type="match status" value="1"/>
</dbReference>
<keyword evidence="8 17" id="KW-0813">Transport</keyword>
<evidence type="ECO:0000256" key="12">
    <source>
        <dbReference type="ARBA" id="ARBA00022683"/>
    </source>
</evidence>
<dbReference type="InterPro" id="IPR024692">
    <property type="entry name" value="PTS_EI"/>
</dbReference>
<feature type="binding site" evidence="19">
    <location>
        <position position="463"/>
    </location>
    <ligand>
        <name>phosphoenolpyruvate</name>
        <dbReference type="ChEBI" id="CHEBI:58702"/>
    </ligand>
</feature>
<feature type="binding site" evidence="20">
    <location>
        <position position="429"/>
    </location>
    <ligand>
        <name>Mg(2+)</name>
        <dbReference type="ChEBI" id="CHEBI:18420"/>
    </ligand>
</feature>
<dbReference type="OrthoDB" id="9765468at2"/>
<dbReference type="SUPFAM" id="SSF47831">
    <property type="entry name" value="Enzyme I of the PEP:sugar phosphotransferase system HPr-binding (sub)domain"/>
    <property type="match status" value="1"/>
</dbReference>
<dbReference type="PRINTS" id="PR01736">
    <property type="entry name" value="PHPHTRNFRASE"/>
</dbReference>
<keyword evidence="14 17" id="KW-0418">Kinase</keyword>
<evidence type="ECO:0000256" key="1">
    <source>
        <dbReference type="ARBA" id="ARBA00000683"/>
    </source>
</evidence>
<keyword evidence="9 17" id="KW-0963">Cytoplasm</keyword>
<dbReference type="InterPro" id="IPR008279">
    <property type="entry name" value="PEP-util_enz_mobile_dom"/>
</dbReference>
<feature type="active site" description="Tele-phosphohistidine intermediate" evidence="18">
    <location>
        <position position="187"/>
    </location>
</feature>
<dbReference type="Gene3D" id="3.50.30.10">
    <property type="entry name" value="Phosphohistidine domain"/>
    <property type="match status" value="1"/>
</dbReference>
<dbReference type="Pfam" id="PF02896">
    <property type="entry name" value="PEP-utilizers_C"/>
    <property type="match status" value="1"/>
</dbReference>
<dbReference type="PANTHER" id="PTHR46244">
    <property type="entry name" value="PHOSPHOENOLPYRUVATE-PROTEIN PHOSPHOTRANSFERASE"/>
    <property type="match status" value="1"/>
</dbReference>
<feature type="binding site" evidence="19">
    <location>
        <position position="330"/>
    </location>
    <ligand>
        <name>phosphoenolpyruvate</name>
        <dbReference type="ChEBI" id="CHEBI:58702"/>
    </ligand>
</feature>
<evidence type="ECO:0000256" key="19">
    <source>
        <dbReference type="PIRSR" id="PIRSR000732-2"/>
    </source>
</evidence>
<dbReference type="EC" id="2.7.3.9" evidence="6 17"/>
<feature type="binding site" evidence="19">
    <location>
        <position position="294"/>
    </location>
    <ligand>
        <name>phosphoenolpyruvate</name>
        <dbReference type="ChEBI" id="CHEBI:58702"/>
    </ligand>
</feature>
<dbReference type="Gene3D" id="3.20.20.60">
    <property type="entry name" value="Phosphoenolpyruvate-binding domains"/>
    <property type="match status" value="1"/>
</dbReference>
<dbReference type="PIRSF" id="PIRSF000732">
    <property type="entry name" value="PTS_enzyme_I"/>
    <property type="match status" value="1"/>
</dbReference>
<reference evidence="25 26" key="1">
    <citation type="journal article" date="2015" name="Int. J. Syst. Evol. Microbiol.">
        <title>Novibacillus thermophilus gen. nov., sp. nov., a Gram-staining-negative and moderately thermophilic member of the family Thermoactinomycetaceae.</title>
        <authorList>
            <person name="Yang G."/>
            <person name="Chen J."/>
            <person name="Zhou S."/>
        </authorList>
    </citation>
    <scope>NUCLEOTIDE SEQUENCE [LARGE SCALE GENOMIC DNA]</scope>
    <source>
        <strain evidence="25 26">SG-1</strain>
    </source>
</reference>
<comment type="cofactor">
    <cofactor evidence="2 17 20">
        <name>Mg(2+)</name>
        <dbReference type="ChEBI" id="CHEBI:18420"/>
    </cofactor>
</comment>
<dbReference type="InterPro" id="IPR050499">
    <property type="entry name" value="PEP-utilizing_PTS_enzyme"/>
</dbReference>
<evidence type="ECO:0000256" key="10">
    <source>
        <dbReference type="ARBA" id="ARBA00022597"/>
    </source>
</evidence>
<dbReference type="GO" id="GO:0046872">
    <property type="term" value="F:metal ion binding"/>
    <property type="evidence" value="ECO:0007669"/>
    <property type="project" value="UniProtKB-KW"/>
</dbReference>
<proteinExistence type="inferred from homology"/>
<evidence type="ECO:0000313" key="26">
    <source>
        <dbReference type="Proteomes" id="UP000188603"/>
    </source>
</evidence>
<feature type="binding site" evidence="20">
    <location>
        <position position="453"/>
    </location>
    <ligand>
        <name>Mg(2+)</name>
        <dbReference type="ChEBI" id="CHEBI:18420"/>
    </ligand>
</feature>
<dbReference type="AlphaFoldDB" id="A0A1U9K824"/>
<keyword evidence="10 17" id="KW-0762">Sugar transport</keyword>
<feature type="domain" description="Phosphotransferase system enzyme I N-terminal" evidence="24">
    <location>
        <begin position="3"/>
        <end position="124"/>
    </location>
</feature>
<feature type="coiled-coil region" evidence="21">
    <location>
        <begin position="38"/>
        <end position="65"/>
    </location>
</feature>
<feature type="domain" description="PEP-utilising enzyme mobile" evidence="22">
    <location>
        <begin position="151"/>
        <end position="223"/>
    </location>
</feature>
<evidence type="ECO:0000256" key="6">
    <source>
        <dbReference type="ARBA" id="ARBA00012232"/>
    </source>
</evidence>
<keyword evidence="11 17" id="KW-0808">Transferase</keyword>
<dbReference type="KEGG" id="ntr:B0W44_10990"/>
<keyword evidence="15 17" id="KW-0460">Magnesium</keyword>
<protein>
    <recommendedName>
        <fullName evidence="7 17">Phosphoenolpyruvate-protein phosphotransferase</fullName>
        <ecNumber evidence="6 17">2.7.3.9</ecNumber>
    </recommendedName>
    <alternativeName>
        <fullName evidence="16 17">Phosphotransferase system, enzyme I</fullName>
    </alternativeName>
</protein>
<comment type="catalytic activity">
    <reaction evidence="1 17">
        <text>L-histidyl-[protein] + phosphoenolpyruvate = N(pros)-phospho-L-histidyl-[protein] + pyruvate</text>
        <dbReference type="Rhea" id="RHEA:23880"/>
        <dbReference type="Rhea" id="RHEA-COMP:9745"/>
        <dbReference type="Rhea" id="RHEA-COMP:9746"/>
        <dbReference type="ChEBI" id="CHEBI:15361"/>
        <dbReference type="ChEBI" id="CHEBI:29979"/>
        <dbReference type="ChEBI" id="CHEBI:58702"/>
        <dbReference type="ChEBI" id="CHEBI:64837"/>
        <dbReference type="EC" id="2.7.3.9"/>
    </reaction>
</comment>
<comment type="subcellular location">
    <subcellularLocation>
        <location evidence="4 17">Cytoplasm</location>
    </subcellularLocation>
</comment>
<dbReference type="InterPro" id="IPR015813">
    <property type="entry name" value="Pyrv/PenolPyrv_kinase-like_dom"/>
</dbReference>
<evidence type="ECO:0000256" key="9">
    <source>
        <dbReference type="ARBA" id="ARBA00022490"/>
    </source>
</evidence>
<dbReference type="InterPro" id="IPR006318">
    <property type="entry name" value="PTS_EI-like"/>
</dbReference>
<evidence type="ECO:0000256" key="11">
    <source>
        <dbReference type="ARBA" id="ARBA00022679"/>
    </source>
</evidence>
<evidence type="ECO:0000256" key="20">
    <source>
        <dbReference type="PIRSR" id="PIRSR000732-3"/>
    </source>
</evidence>
<accession>A0A1U9K824</accession>
<feature type="active site" description="Proton donor" evidence="18">
    <location>
        <position position="500"/>
    </location>
</feature>
<dbReference type="Pfam" id="PF00391">
    <property type="entry name" value="PEP-utilizers"/>
    <property type="match status" value="1"/>
</dbReference>
<evidence type="ECO:0000256" key="13">
    <source>
        <dbReference type="ARBA" id="ARBA00022723"/>
    </source>
</evidence>
<dbReference type="NCBIfam" id="TIGR01417">
    <property type="entry name" value="PTS_I_fam"/>
    <property type="match status" value="1"/>
</dbReference>
<evidence type="ECO:0000256" key="21">
    <source>
        <dbReference type="SAM" id="Coils"/>
    </source>
</evidence>
<keyword evidence="12 17" id="KW-0598">Phosphotransferase system</keyword>
<evidence type="ECO:0000256" key="18">
    <source>
        <dbReference type="PIRSR" id="PIRSR000732-1"/>
    </source>
</evidence>
<feature type="domain" description="PEP-utilising enzyme C-terminal" evidence="23">
    <location>
        <begin position="249"/>
        <end position="539"/>
    </location>
</feature>
<dbReference type="InterPro" id="IPR040442">
    <property type="entry name" value="Pyrv_kinase-like_dom_sf"/>
</dbReference>
<keyword evidence="25" id="KW-0670">Pyruvate</keyword>
<dbReference type="SUPFAM" id="SSF51621">
    <property type="entry name" value="Phosphoenolpyruvate/pyruvate domain"/>
    <property type="match status" value="1"/>
</dbReference>
<name>A0A1U9K824_9BACL</name>
<dbReference type="Proteomes" id="UP000188603">
    <property type="component" value="Chromosome"/>
</dbReference>
<evidence type="ECO:0000256" key="14">
    <source>
        <dbReference type="ARBA" id="ARBA00022777"/>
    </source>
</evidence>